<evidence type="ECO:0000256" key="4">
    <source>
        <dbReference type="ARBA" id="ARBA00022692"/>
    </source>
</evidence>
<dbReference type="PANTHER" id="PTHR10266:SF3">
    <property type="entry name" value="CYTOCHROME C1, HEME PROTEIN, MITOCHONDRIAL"/>
    <property type="match status" value="1"/>
</dbReference>
<dbReference type="GO" id="GO:0009055">
    <property type="term" value="F:electron transfer activity"/>
    <property type="evidence" value="ECO:0007669"/>
    <property type="project" value="InterPro"/>
</dbReference>
<protein>
    <recommendedName>
        <fullName evidence="2">Cytochrome c1</fullName>
    </recommendedName>
</protein>
<evidence type="ECO:0000256" key="5">
    <source>
        <dbReference type="ARBA" id="ARBA00022723"/>
    </source>
</evidence>
<keyword evidence="11" id="KW-0732">Signal</keyword>
<evidence type="ECO:0000256" key="9">
    <source>
        <dbReference type="PIRSR" id="PIRSR602326-1"/>
    </source>
</evidence>
<keyword evidence="7 9" id="KW-0408">Iron</keyword>
<feature type="binding site" description="covalent" evidence="9">
    <location>
        <position position="66"/>
    </location>
    <ligand>
        <name>heme c</name>
        <dbReference type="ChEBI" id="CHEBI:61717"/>
    </ligand>
</feature>
<accession>A0A937HIX7</accession>
<evidence type="ECO:0000259" key="12">
    <source>
        <dbReference type="PROSITE" id="PS51007"/>
    </source>
</evidence>
<dbReference type="PANTHER" id="PTHR10266">
    <property type="entry name" value="CYTOCHROME C1"/>
    <property type="match status" value="1"/>
</dbReference>
<dbReference type="PRINTS" id="PR00603">
    <property type="entry name" value="CYTOCHROMEC1"/>
</dbReference>
<dbReference type="SUPFAM" id="SSF46626">
    <property type="entry name" value="Cytochrome c"/>
    <property type="match status" value="1"/>
</dbReference>
<evidence type="ECO:0000256" key="10">
    <source>
        <dbReference type="SAM" id="Phobius"/>
    </source>
</evidence>
<evidence type="ECO:0000256" key="11">
    <source>
        <dbReference type="SAM" id="SignalP"/>
    </source>
</evidence>
<evidence type="ECO:0000256" key="1">
    <source>
        <dbReference type="ARBA" id="ARBA00004370"/>
    </source>
</evidence>
<dbReference type="FunFam" id="1.10.760.10:FF:000011">
    <property type="entry name" value="Cytochrome c1, putative"/>
    <property type="match status" value="1"/>
</dbReference>
<comment type="subcellular location">
    <subcellularLocation>
        <location evidence="1">Membrane</location>
    </subcellularLocation>
</comment>
<dbReference type="GO" id="GO:0020037">
    <property type="term" value="F:heme binding"/>
    <property type="evidence" value="ECO:0007669"/>
    <property type="project" value="InterPro"/>
</dbReference>
<evidence type="ECO:0000256" key="8">
    <source>
        <dbReference type="ARBA" id="ARBA00023136"/>
    </source>
</evidence>
<proteinExistence type="predicted"/>
<evidence type="ECO:0000256" key="6">
    <source>
        <dbReference type="ARBA" id="ARBA00022989"/>
    </source>
</evidence>
<sequence length="259" mass="28422">MMRFGFKALLGVAIMAVGLSVPANAAGEAKHPAAVGWSFDGMFGTYDRNALRRGFQVYKEVCASCHSLNQIAFRNLSQAGGPEFSEAEVKAIAREYIVEDGPDDYGDMFERAALPKDKFPSPYPNENAARAANGGAYPPDLSLITKARGGGADYIHALLSGYEEAPEGVEMRPGLYYNPYMAGGKIAMPAPLLEELVEYGDGTPATVEQMSLDVTHFLNWTAEPELEQRKRIGFMVLIYLTIFAGLMFFSMRKIWADQH</sequence>
<dbReference type="Pfam" id="PF02167">
    <property type="entry name" value="Cytochrom_C1"/>
    <property type="match status" value="1"/>
</dbReference>
<feature type="domain" description="Cytochrome c" evidence="12">
    <location>
        <begin position="49"/>
        <end position="204"/>
    </location>
</feature>
<comment type="cofactor">
    <cofactor evidence="9">
        <name>heme c</name>
        <dbReference type="ChEBI" id="CHEBI:61717"/>
    </cofactor>
    <text evidence="9">Binds 1 heme c group covalently per subunit.</text>
</comment>
<keyword evidence="4 10" id="KW-0812">Transmembrane</keyword>
<feature type="binding site" description="covalent" evidence="9">
    <location>
        <position position="62"/>
    </location>
    <ligand>
        <name>heme c</name>
        <dbReference type="ChEBI" id="CHEBI:61717"/>
    </ligand>
</feature>
<feature type="signal peptide" evidence="11">
    <location>
        <begin position="1"/>
        <end position="25"/>
    </location>
</feature>
<keyword evidence="6 10" id="KW-1133">Transmembrane helix</keyword>
<feature type="binding site" description="covalent" evidence="9">
    <location>
        <position position="65"/>
    </location>
    <ligand>
        <name>heme c</name>
        <dbReference type="ChEBI" id="CHEBI:61717"/>
    </ligand>
</feature>
<comment type="caution">
    <text evidence="13">The sequence shown here is derived from an EMBL/GenBank/DDBJ whole genome shotgun (WGS) entry which is preliminary data.</text>
</comment>
<evidence type="ECO:0000313" key="13">
    <source>
        <dbReference type="EMBL" id="MBL6761253.1"/>
    </source>
</evidence>
<evidence type="ECO:0000313" key="14">
    <source>
        <dbReference type="Proteomes" id="UP000785783"/>
    </source>
</evidence>
<gene>
    <name evidence="13" type="ORF">ISQ19_00975</name>
</gene>
<organism evidence="13 14">
    <name type="scientific">PS1 clade bacterium</name>
    <dbReference type="NCBI Taxonomy" id="2175152"/>
    <lineage>
        <taxon>Bacteria</taxon>
        <taxon>Pseudomonadati</taxon>
        <taxon>Pseudomonadota</taxon>
        <taxon>Alphaproteobacteria</taxon>
        <taxon>PS1 clade</taxon>
    </lineage>
</organism>
<keyword evidence="5 9" id="KW-0479">Metal-binding</keyword>
<dbReference type="PROSITE" id="PS51007">
    <property type="entry name" value="CYTC"/>
    <property type="match status" value="1"/>
</dbReference>
<dbReference type="InterPro" id="IPR002326">
    <property type="entry name" value="Cyt_c1"/>
</dbReference>
<dbReference type="Proteomes" id="UP000785783">
    <property type="component" value="Unassembled WGS sequence"/>
</dbReference>
<dbReference type="EMBL" id="JADHOK010000006">
    <property type="protein sequence ID" value="MBL6761253.1"/>
    <property type="molecule type" value="Genomic_DNA"/>
</dbReference>
<evidence type="ECO:0000256" key="3">
    <source>
        <dbReference type="ARBA" id="ARBA00022617"/>
    </source>
</evidence>
<dbReference type="GO" id="GO:0046872">
    <property type="term" value="F:metal ion binding"/>
    <property type="evidence" value="ECO:0007669"/>
    <property type="project" value="UniProtKB-KW"/>
</dbReference>
<feature type="binding site" description="covalent" evidence="9">
    <location>
        <position position="188"/>
    </location>
    <ligand>
        <name>heme c</name>
        <dbReference type="ChEBI" id="CHEBI:61717"/>
    </ligand>
</feature>
<name>A0A937HIX7_9PROT</name>
<dbReference type="InterPro" id="IPR009056">
    <property type="entry name" value="Cyt_c-like_dom"/>
</dbReference>
<keyword evidence="8 10" id="KW-0472">Membrane</keyword>
<dbReference type="Gene3D" id="1.10.760.10">
    <property type="entry name" value="Cytochrome c-like domain"/>
    <property type="match status" value="1"/>
</dbReference>
<feature type="chain" id="PRO_5037705665" description="Cytochrome c1" evidence="11">
    <location>
        <begin position="26"/>
        <end position="259"/>
    </location>
</feature>
<keyword evidence="3 9" id="KW-0349">Heme</keyword>
<feature type="transmembrane region" description="Helical" evidence="10">
    <location>
        <begin position="232"/>
        <end position="251"/>
    </location>
</feature>
<dbReference type="Gene3D" id="1.20.5.100">
    <property type="entry name" value="Cytochrome c1, transmembrane anchor, C-terminal"/>
    <property type="match status" value="1"/>
</dbReference>
<dbReference type="GO" id="GO:0016020">
    <property type="term" value="C:membrane"/>
    <property type="evidence" value="ECO:0007669"/>
    <property type="project" value="UniProtKB-SubCell"/>
</dbReference>
<evidence type="ECO:0000256" key="7">
    <source>
        <dbReference type="ARBA" id="ARBA00023004"/>
    </source>
</evidence>
<evidence type="ECO:0000256" key="2">
    <source>
        <dbReference type="ARBA" id="ARBA00016165"/>
    </source>
</evidence>
<dbReference type="InterPro" id="IPR036909">
    <property type="entry name" value="Cyt_c-like_dom_sf"/>
</dbReference>
<reference evidence="13" key="1">
    <citation type="submission" date="2020-10" db="EMBL/GenBank/DDBJ databases">
        <title>Microbiome of the Black Sea water column analyzed by genome centric metagenomics.</title>
        <authorList>
            <person name="Cabello-Yeves P.J."/>
            <person name="Callieri C."/>
            <person name="Picazo A."/>
            <person name="Mehrshad M."/>
            <person name="Haro-Moreno J.M."/>
            <person name="Roda-Garcia J."/>
            <person name="Dzembekova N."/>
            <person name="Slabakova V."/>
            <person name="Slabakova N."/>
            <person name="Moncheva S."/>
            <person name="Rodriguez-Valera F."/>
        </authorList>
    </citation>
    <scope>NUCLEOTIDE SEQUENCE</scope>
    <source>
        <strain evidence="13">BS307-5m-G5</strain>
    </source>
</reference>
<dbReference type="AlphaFoldDB" id="A0A937HIX7"/>